<dbReference type="GO" id="GO:0016818">
    <property type="term" value="F:hydrolase activity, acting on acid anhydrides, in phosphorus-containing anhydrides"/>
    <property type="evidence" value="ECO:0007669"/>
    <property type="project" value="InterPro"/>
</dbReference>
<evidence type="ECO:0000256" key="4">
    <source>
        <dbReference type="ARBA" id="ARBA00022723"/>
    </source>
</evidence>
<protein>
    <recommendedName>
        <fullName evidence="10">Nucleoside diphosphate-linked moiety X motif 19</fullName>
    </recommendedName>
</protein>
<keyword evidence="6" id="KW-0460">Magnesium</keyword>
<keyword evidence="5" id="KW-0378">Hydrolase</keyword>
<accession>H2YBQ7</accession>
<keyword evidence="9" id="KW-1185">Reference proteome</keyword>
<name>H2YBQ7_CIOSA</name>
<evidence type="ECO:0000256" key="2">
    <source>
        <dbReference type="ARBA" id="ARBA00001946"/>
    </source>
</evidence>
<proteinExistence type="inferred from homology"/>
<dbReference type="OMA" id="PDTDDHK"/>
<dbReference type="PANTHER" id="PTHR12318:SF0">
    <property type="entry name" value="ACYL-COENZYME A DIPHOSPHATASE NUDT19"/>
    <property type="match status" value="1"/>
</dbReference>
<dbReference type="PANTHER" id="PTHR12318">
    <property type="entry name" value="TESTOSTERONE-REGULATED PROTEIN RP2"/>
    <property type="match status" value="1"/>
</dbReference>
<dbReference type="AlphaFoldDB" id="H2YBQ7"/>
<dbReference type="Proteomes" id="UP000007875">
    <property type="component" value="Unassembled WGS sequence"/>
</dbReference>
<keyword evidence="7" id="KW-0464">Manganese</keyword>
<sequence length="250" mass="28922">MLHSALKTWKNAATLIVTSNKTPPISVKNCCNETYNVLMLKRSSKSTFFPSAHVFPGGNIEESDASSKWLEIFRPFVSDTQKLYQQFVVHQNAKERSPMFLQATESTSDLPREISYRISAIRETFEETGILLAKRRHVNTITTLNQYGDVLDLKPNEIEYWRTRVSNDANEFLNMCIEKECAPDIWALHEWSNWLTPAHMFTKNSKRYDTMFFITCLKSAPVYSQQDSKEVTSMSWESPCVTLKAFHQKK</sequence>
<dbReference type="HOGENOM" id="CLU_059078_1_0_1"/>
<dbReference type="InParanoid" id="H2YBQ7"/>
<dbReference type="GO" id="GO:0046872">
    <property type="term" value="F:metal ion binding"/>
    <property type="evidence" value="ECO:0007669"/>
    <property type="project" value="UniProtKB-KW"/>
</dbReference>
<dbReference type="Gene3D" id="3.90.79.10">
    <property type="entry name" value="Nucleoside Triphosphate Pyrophosphohydrolase"/>
    <property type="match status" value="1"/>
</dbReference>
<organism evidence="8 9">
    <name type="scientific">Ciona savignyi</name>
    <name type="common">Pacific transparent sea squirt</name>
    <dbReference type="NCBI Taxonomy" id="51511"/>
    <lineage>
        <taxon>Eukaryota</taxon>
        <taxon>Metazoa</taxon>
        <taxon>Chordata</taxon>
        <taxon>Tunicata</taxon>
        <taxon>Ascidiacea</taxon>
        <taxon>Phlebobranchia</taxon>
        <taxon>Cionidae</taxon>
        <taxon>Ciona</taxon>
    </lineage>
</organism>
<keyword evidence="4" id="KW-0479">Metal-binding</keyword>
<dbReference type="eggNOG" id="KOG3904">
    <property type="taxonomic scope" value="Eukaryota"/>
</dbReference>
<reference evidence="8" key="3">
    <citation type="submission" date="2025-09" db="UniProtKB">
        <authorList>
            <consortium name="Ensembl"/>
        </authorList>
    </citation>
    <scope>IDENTIFICATION</scope>
</reference>
<comment type="similarity">
    <text evidence="3">Belongs to the Nudix hydrolase family.</text>
</comment>
<evidence type="ECO:0000313" key="9">
    <source>
        <dbReference type="Proteomes" id="UP000007875"/>
    </source>
</evidence>
<comment type="cofactor">
    <cofactor evidence="1">
        <name>Mn(2+)</name>
        <dbReference type="ChEBI" id="CHEBI:29035"/>
    </cofactor>
</comment>
<evidence type="ECO:0000256" key="7">
    <source>
        <dbReference type="ARBA" id="ARBA00023211"/>
    </source>
</evidence>
<dbReference type="Ensembl" id="ENSCSAVT00000002798.1">
    <property type="protein sequence ID" value="ENSCSAVP00000002755.1"/>
    <property type="gene ID" value="ENSCSAVG00000001634.1"/>
</dbReference>
<evidence type="ECO:0000256" key="6">
    <source>
        <dbReference type="ARBA" id="ARBA00022842"/>
    </source>
</evidence>
<reference evidence="9" key="1">
    <citation type="submission" date="2003-08" db="EMBL/GenBank/DDBJ databases">
        <authorList>
            <person name="Birren B."/>
            <person name="Nusbaum C."/>
            <person name="Abebe A."/>
            <person name="Abouelleil A."/>
            <person name="Adekoya E."/>
            <person name="Ait-zahra M."/>
            <person name="Allen N."/>
            <person name="Allen T."/>
            <person name="An P."/>
            <person name="Anderson M."/>
            <person name="Anderson S."/>
            <person name="Arachchi H."/>
            <person name="Armbruster J."/>
            <person name="Bachantsang P."/>
            <person name="Baldwin J."/>
            <person name="Barry A."/>
            <person name="Bayul T."/>
            <person name="Blitshsteyn B."/>
            <person name="Bloom T."/>
            <person name="Blye J."/>
            <person name="Boguslavskiy L."/>
            <person name="Borowsky M."/>
            <person name="Boukhgalter B."/>
            <person name="Brunache A."/>
            <person name="Butler J."/>
            <person name="Calixte N."/>
            <person name="Calvo S."/>
            <person name="Camarata J."/>
            <person name="Campo K."/>
            <person name="Chang J."/>
            <person name="Cheshatsang Y."/>
            <person name="Citroen M."/>
            <person name="Collymore A."/>
            <person name="Considine T."/>
            <person name="Cook A."/>
            <person name="Cooke P."/>
            <person name="Corum B."/>
            <person name="Cuomo C."/>
            <person name="David R."/>
            <person name="Dawoe T."/>
            <person name="Degray S."/>
            <person name="Dodge S."/>
            <person name="Dooley K."/>
            <person name="Dorje P."/>
            <person name="Dorjee K."/>
            <person name="Dorris L."/>
            <person name="Duffey N."/>
            <person name="Dupes A."/>
            <person name="Elkins T."/>
            <person name="Engels R."/>
            <person name="Erickson J."/>
            <person name="Farina A."/>
            <person name="Faro S."/>
            <person name="Ferreira P."/>
            <person name="Fischer H."/>
            <person name="Fitzgerald M."/>
            <person name="Foley K."/>
            <person name="Gage D."/>
            <person name="Galagan J."/>
            <person name="Gearin G."/>
            <person name="Gnerre S."/>
            <person name="Gnirke A."/>
            <person name="Goyette A."/>
            <person name="Graham J."/>
            <person name="Grandbois E."/>
            <person name="Gyaltsen K."/>
            <person name="Hafez N."/>
            <person name="Hagopian D."/>
            <person name="Hagos B."/>
            <person name="Hall J."/>
            <person name="Hatcher B."/>
            <person name="Heller A."/>
            <person name="Higgins H."/>
            <person name="Honan T."/>
            <person name="Horn A."/>
            <person name="Houde N."/>
            <person name="Hughes L."/>
            <person name="Hulme W."/>
            <person name="Husby E."/>
            <person name="Iliev I."/>
            <person name="Jaffe D."/>
            <person name="Jones C."/>
            <person name="Kamal M."/>
            <person name="Kamat A."/>
            <person name="Kamvysselis M."/>
            <person name="Karlsson E."/>
            <person name="Kells C."/>
            <person name="Kieu A."/>
            <person name="Kisner P."/>
            <person name="Kodira C."/>
            <person name="Kulbokas E."/>
            <person name="Labutti K."/>
            <person name="Lama D."/>
            <person name="Landers T."/>
            <person name="Leger J."/>
            <person name="Levine S."/>
            <person name="Lewis D."/>
            <person name="Lewis T."/>
            <person name="Lindblad-toh K."/>
            <person name="Liu X."/>
            <person name="Lokyitsang T."/>
            <person name="Lokyitsang Y."/>
            <person name="Lucien O."/>
            <person name="Lui A."/>
            <person name="Ma L.J."/>
            <person name="Mabbitt R."/>
            <person name="Macdonald J."/>
            <person name="Maclean C."/>
            <person name="Major J."/>
            <person name="Manning J."/>
            <person name="Marabella R."/>
            <person name="Maru K."/>
            <person name="Matthews C."/>
            <person name="Mauceli E."/>
            <person name="Mccarthy M."/>
            <person name="Mcdonough S."/>
            <person name="Mcghee T."/>
            <person name="Meldrim J."/>
            <person name="Meneus L."/>
            <person name="Mesirov J."/>
            <person name="Mihalev A."/>
            <person name="Mihova T."/>
            <person name="Mikkelsen T."/>
            <person name="Mlenga V."/>
            <person name="Moru K."/>
            <person name="Mozes J."/>
            <person name="Mulrain L."/>
            <person name="Munson G."/>
            <person name="Naylor J."/>
            <person name="Newes C."/>
            <person name="Nguyen C."/>
            <person name="Nguyen N."/>
            <person name="Nguyen T."/>
            <person name="Nicol R."/>
            <person name="Nielsen C."/>
            <person name="Nizzari M."/>
            <person name="Norbu C."/>
            <person name="Norbu N."/>
            <person name="O'donnell P."/>
            <person name="Okoawo O."/>
            <person name="O'leary S."/>
            <person name="Omotosho B."/>
            <person name="O'neill K."/>
            <person name="Osman S."/>
            <person name="Parker S."/>
            <person name="Perrin D."/>
            <person name="Phunkhang P."/>
            <person name="Piqani B."/>
            <person name="Purcell S."/>
            <person name="Rachupka T."/>
            <person name="Ramasamy U."/>
            <person name="Rameau R."/>
            <person name="Ray V."/>
            <person name="Raymond C."/>
            <person name="Retta R."/>
            <person name="Richardson S."/>
            <person name="Rise C."/>
            <person name="Rodriguez J."/>
            <person name="Rogers J."/>
            <person name="Rogov P."/>
            <person name="Rutman M."/>
            <person name="Schupbach R."/>
            <person name="Seaman C."/>
            <person name="Settipalli S."/>
            <person name="Sharpe T."/>
            <person name="Sheridan J."/>
            <person name="Sherpa N."/>
            <person name="Shi J."/>
            <person name="Smirnov S."/>
            <person name="Smith C."/>
            <person name="Sougnez C."/>
            <person name="Spencer B."/>
            <person name="Stalker J."/>
            <person name="Stange-thomann N."/>
            <person name="Stavropoulos S."/>
            <person name="Stetson K."/>
            <person name="Stone C."/>
            <person name="Stone S."/>
            <person name="Stubbs M."/>
            <person name="Talamas J."/>
            <person name="Tchuinga P."/>
            <person name="Tenzing P."/>
            <person name="Tesfaye S."/>
            <person name="Theodore J."/>
            <person name="Thoulutsang Y."/>
            <person name="Topham K."/>
            <person name="Towey S."/>
            <person name="Tsamla T."/>
            <person name="Tsomo N."/>
            <person name="Vallee D."/>
            <person name="Vassiliev H."/>
            <person name="Venkataraman V."/>
            <person name="Vinson J."/>
            <person name="Vo A."/>
            <person name="Wade C."/>
            <person name="Wang S."/>
            <person name="Wangchuk T."/>
            <person name="Wangdi T."/>
            <person name="Whittaker C."/>
            <person name="Wilkinson J."/>
            <person name="Wu Y."/>
            <person name="Wyman D."/>
            <person name="Yadav S."/>
            <person name="Yang S."/>
            <person name="Yang X."/>
            <person name="Yeager S."/>
            <person name="Yee E."/>
            <person name="Young G."/>
            <person name="Zainoun J."/>
            <person name="Zembeck L."/>
            <person name="Zimmer A."/>
            <person name="Zody M."/>
            <person name="Lander E."/>
        </authorList>
    </citation>
    <scope>NUCLEOTIDE SEQUENCE [LARGE SCALE GENOMIC DNA]</scope>
</reference>
<evidence type="ECO:0008006" key="10">
    <source>
        <dbReference type="Google" id="ProtNLM"/>
    </source>
</evidence>
<dbReference type="STRING" id="51511.ENSCSAVP00000002755"/>
<dbReference type="GeneTree" id="ENSGT00420000029858"/>
<dbReference type="FunCoup" id="H2YBQ7">
    <property type="interactions" value="13"/>
</dbReference>
<evidence type="ECO:0000256" key="3">
    <source>
        <dbReference type="ARBA" id="ARBA00005582"/>
    </source>
</evidence>
<evidence type="ECO:0000256" key="5">
    <source>
        <dbReference type="ARBA" id="ARBA00022801"/>
    </source>
</evidence>
<dbReference type="CDD" id="cd18870">
    <property type="entry name" value="NUDIX_AcylCoAdiphos_Nudt19"/>
    <property type="match status" value="1"/>
</dbReference>
<evidence type="ECO:0000313" key="8">
    <source>
        <dbReference type="Ensembl" id="ENSCSAVP00000002755.1"/>
    </source>
</evidence>
<evidence type="ECO:0000256" key="1">
    <source>
        <dbReference type="ARBA" id="ARBA00001936"/>
    </source>
</evidence>
<dbReference type="InterPro" id="IPR039121">
    <property type="entry name" value="NUDT19"/>
</dbReference>
<dbReference type="InterPro" id="IPR015797">
    <property type="entry name" value="NUDIX_hydrolase-like_dom_sf"/>
</dbReference>
<dbReference type="SUPFAM" id="SSF55811">
    <property type="entry name" value="Nudix"/>
    <property type="match status" value="1"/>
</dbReference>
<dbReference type="GO" id="GO:0005739">
    <property type="term" value="C:mitochondrion"/>
    <property type="evidence" value="ECO:0007669"/>
    <property type="project" value="TreeGrafter"/>
</dbReference>
<reference evidence="8" key="2">
    <citation type="submission" date="2025-08" db="UniProtKB">
        <authorList>
            <consortium name="Ensembl"/>
        </authorList>
    </citation>
    <scope>IDENTIFICATION</scope>
</reference>
<comment type="cofactor">
    <cofactor evidence="2">
        <name>Mg(2+)</name>
        <dbReference type="ChEBI" id="CHEBI:18420"/>
    </cofactor>
</comment>